<evidence type="ECO:0000313" key="3">
    <source>
        <dbReference type="EMBL" id="RPE72997.1"/>
    </source>
</evidence>
<dbReference type="PROSITE" id="PS50035">
    <property type="entry name" value="PLD"/>
    <property type="match status" value="2"/>
</dbReference>
<dbReference type="GO" id="GO:0032049">
    <property type="term" value="P:cardiolipin biosynthetic process"/>
    <property type="evidence" value="ECO:0007669"/>
    <property type="project" value="InterPro"/>
</dbReference>
<dbReference type="OrthoDB" id="9762009at2"/>
<name>A0A3N4V7B7_9BURK</name>
<feature type="domain" description="PLD phosphodiesterase" evidence="2">
    <location>
        <begin position="317"/>
        <end position="348"/>
    </location>
</feature>
<sequence length="417" mass="45918">MATTIRPPSADTSARLFEGGRSLFPAMAAAIEQATESVWLETYIFEPQGEAAQLVQALERAALRGVAVRVLVDGVGTRTLDAHWRGRLDSAGVRWVVYAPLGALGLALPSRWRRMHRKLCVVDGQLLFCGGINVLDDRHDPARGLLARPRLDFAVAVAGPVAQQAQQVMAQQWWRTESARAARSAQLQPAMAALEAALAPAPAASAEPKAFRRWAALLGLRPVARASLVLRDNLRQRQSIERAYRRALATARTEVVVASAYFLPSRRVLQALFSAARRGVRVRLLLQGRYEYFFEHHGARSLYARLLAAGIEIWEYQESFLHAKVAVVDPEGPRPWATVGSSNLEPLSLLLAHEANLIIEDGGFARALHERLGDAIRRGARAIDGSDLVARRWHQRLLDAVALMLVRLGIALIGRSY</sequence>
<comment type="similarity">
    <text evidence="1">Belongs to the phospholipase D family. Cardiolipin synthase subfamily. ClsB sub-subfamily.</text>
</comment>
<feature type="active site" evidence="1">
    <location>
        <position position="116"/>
    </location>
</feature>
<dbReference type="InterPro" id="IPR001736">
    <property type="entry name" value="PLipase_D/transphosphatidylase"/>
</dbReference>
<dbReference type="Pfam" id="PF13091">
    <property type="entry name" value="PLDc_2"/>
    <property type="match status" value="2"/>
</dbReference>
<dbReference type="RefSeq" id="WP_124220488.1">
    <property type="nucleotide sequence ID" value="NZ_RKQL01000001.1"/>
</dbReference>
<organism evidence="3 4">
    <name type="scientific">Tibeticola sediminis</name>
    <dbReference type="NCBI Taxonomy" id="1917811"/>
    <lineage>
        <taxon>Bacteria</taxon>
        <taxon>Pseudomonadati</taxon>
        <taxon>Pseudomonadota</taxon>
        <taxon>Betaproteobacteria</taxon>
        <taxon>Burkholderiales</taxon>
        <taxon>Comamonadaceae</taxon>
        <taxon>Tibeticola</taxon>
    </lineage>
</organism>
<feature type="active site" evidence="1">
    <location>
        <position position="329"/>
    </location>
</feature>
<dbReference type="InterPro" id="IPR030872">
    <property type="entry name" value="Cardiolipin_synth_ClsB"/>
</dbReference>
<dbReference type="PANTHER" id="PTHR21248:SF22">
    <property type="entry name" value="PHOSPHOLIPASE D"/>
    <property type="match status" value="1"/>
</dbReference>
<keyword evidence="1" id="KW-0444">Lipid biosynthesis</keyword>
<dbReference type="SUPFAM" id="SSF56024">
    <property type="entry name" value="Phospholipase D/nuclease"/>
    <property type="match status" value="2"/>
</dbReference>
<evidence type="ECO:0000313" key="4">
    <source>
        <dbReference type="Proteomes" id="UP000272193"/>
    </source>
</evidence>
<feature type="domain" description="PLD phosphodiesterase" evidence="2">
    <location>
        <begin position="111"/>
        <end position="138"/>
    </location>
</feature>
<proteinExistence type="inferred from homology"/>
<feature type="active site" evidence="1">
    <location>
        <position position="322"/>
    </location>
</feature>
<reference evidence="3 4" key="1">
    <citation type="submission" date="2018-11" db="EMBL/GenBank/DDBJ databases">
        <title>Genomic Encyclopedia of Type Strains, Phase IV (KMG-IV): sequencing the most valuable type-strain genomes for metagenomic binning, comparative biology and taxonomic classification.</title>
        <authorList>
            <person name="Goeker M."/>
        </authorList>
    </citation>
    <scope>NUCLEOTIDE SEQUENCE [LARGE SCALE GENOMIC DNA]</scope>
    <source>
        <strain evidence="3 4">DSM 101684</strain>
    </source>
</reference>
<comment type="caution">
    <text evidence="3">The sequence shown here is derived from an EMBL/GenBank/DDBJ whole genome shotgun (WGS) entry which is preliminary data.</text>
</comment>
<dbReference type="GO" id="GO:0005886">
    <property type="term" value="C:plasma membrane"/>
    <property type="evidence" value="ECO:0007669"/>
    <property type="project" value="UniProtKB-SubCell"/>
</dbReference>
<gene>
    <name evidence="1" type="primary">clsB</name>
    <name evidence="3" type="ORF">EDC62_0708</name>
</gene>
<keyword evidence="1" id="KW-0443">Lipid metabolism</keyword>
<dbReference type="Gene3D" id="3.30.870.10">
    <property type="entry name" value="Endonuclease Chain A"/>
    <property type="match status" value="2"/>
</dbReference>
<comment type="subcellular location">
    <subcellularLocation>
        <location evidence="1">Cell membrane</location>
        <topology evidence="1">Peripheral membrane protein</topology>
    </subcellularLocation>
</comment>
<evidence type="ECO:0000259" key="2">
    <source>
        <dbReference type="PROSITE" id="PS50035"/>
    </source>
</evidence>
<dbReference type="EMBL" id="RKQL01000001">
    <property type="protein sequence ID" value="RPE72997.1"/>
    <property type="molecule type" value="Genomic_DNA"/>
</dbReference>
<dbReference type="InterPro" id="IPR025202">
    <property type="entry name" value="PLD-like_dom"/>
</dbReference>
<dbReference type="Proteomes" id="UP000272193">
    <property type="component" value="Unassembled WGS sequence"/>
</dbReference>
<dbReference type="GO" id="GO:0008808">
    <property type="term" value="F:cardiolipin synthase activity"/>
    <property type="evidence" value="ECO:0007669"/>
    <property type="project" value="InterPro"/>
</dbReference>
<keyword evidence="1" id="KW-1208">Phospholipid metabolism</keyword>
<keyword evidence="1" id="KW-0472">Membrane</keyword>
<evidence type="ECO:0000256" key="1">
    <source>
        <dbReference type="HAMAP-Rule" id="MF_01917"/>
    </source>
</evidence>
<accession>A0A3N4V7B7</accession>
<dbReference type="PANTHER" id="PTHR21248">
    <property type="entry name" value="CARDIOLIPIN SYNTHASE"/>
    <property type="match status" value="1"/>
</dbReference>
<dbReference type="CDD" id="cd09110">
    <property type="entry name" value="PLDc_CLS_1"/>
    <property type="match status" value="1"/>
</dbReference>
<keyword evidence="4" id="KW-1185">Reference proteome</keyword>
<keyword evidence="1" id="KW-1003">Cell membrane</keyword>
<dbReference type="CDD" id="cd09159">
    <property type="entry name" value="PLDc_ybhO_like_2"/>
    <property type="match status" value="1"/>
</dbReference>
<dbReference type="HAMAP" id="MF_01917">
    <property type="entry name" value="Cardiolipin_synth_ClsB"/>
    <property type="match status" value="1"/>
</dbReference>
<comment type="catalytic activity">
    <reaction evidence="1">
        <text>2 a 1,2-diacyl-sn-glycero-3-phospho-(1'-sn-glycerol) = a cardiolipin + glycerol</text>
        <dbReference type="Rhea" id="RHEA:31451"/>
        <dbReference type="ChEBI" id="CHEBI:17754"/>
        <dbReference type="ChEBI" id="CHEBI:62237"/>
        <dbReference type="ChEBI" id="CHEBI:64716"/>
    </reaction>
</comment>
<keyword evidence="1" id="KW-0808">Transferase</keyword>
<dbReference type="NCBIfam" id="NF008427">
    <property type="entry name" value="PRK11263.1"/>
    <property type="match status" value="1"/>
</dbReference>
<feature type="active site" evidence="1">
    <location>
        <position position="123"/>
    </location>
</feature>
<comment type="function">
    <text evidence="1">Catalyzes the phosphatidyl group transfer from one phosphatidylglycerol molecule to another to form cardiolipin (CL) (diphosphatidylglycerol) and glycerol.</text>
</comment>
<feature type="active site" evidence="1">
    <location>
        <position position="324"/>
    </location>
</feature>
<feature type="active site" evidence="1">
    <location>
        <position position="118"/>
    </location>
</feature>
<dbReference type="EC" id="2.7.8.-" evidence="1"/>
<keyword evidence="1" id="KW-0594">Phospholipid biosynthesis</keyword>
<dbReference type="AlphaFoldDB" id="A0A3N4V7B7"/>
<protein>
    <recommendedName>
        <fullName evidence="1">Cardiolipin synthase B</fullName>
        <shortName evidence="1">CL synthase</shortName>
        <ecNumber evidence="1">2.7.8.-</ecNumber>
    </recommendedName>
</protein>